<name>A0A084VSS8_ANOSI</name>
<keyword evidence="3" id="KW-1185">Reference proteome</keyword>
<dbReference type="VEuPathDB" id="VectorBase:ASIC008638"/>
<dbReference type="EnsemblMetazoa" id="ASIC008638-RA">
    <property type="protein sequence ID" value="ASIC008638-PA"/>
    <property type="gene ID" value="ASIC008638"/>
</dbReference>
<organism evidence="1">
    <name type="scientific">Anopheles sinensis</name>
    <name type="common">Mosquito</name>
    <dbReference type="NCBI Taxonomy" id="74873"/>
    <lineage>
        <taxon>Eukaryota</taxon>
        <taxon>Metazoa</taxon>
        <taxon>Ecdysozoa</taxon>
        <taxon>Arthropoda</taxon>
        <taxon>Hexapoda</taxon>
        <taxon>Insecta</taxon>
        <taxon>Pterygota</taxon>
        <taxon>Neoptera</taxon>
        <taxon>Endopterygota</taxon>
        <taxon>Diptera</taxon>
        <taxon>Nematocera</taxon>
        <taxon>Culicoidea</taxon>
        <taxon>Culicidae</taxon>
        <taxon>Anophelinae</taxon>
        <taxon>Anopheles</taxon>
    </lineage>
</organism>
<proteinExistence type="predicted"/>
<protein>
    <submittedName>
        <fullName evidence="1">AGAP005612-PA-like protein</fullName>
    </submittedName>
</protein>
<dbReference type="AlphaFoldDB" id="A0A084VSS8"/>
<evidence type="ECO:0000313" key="3">
    <source>
        <dbReference type="Proteomes" id="UP000030765"/>
    </source>
</evidence>
<dbReference type="EMBL" id="KE525057">
    <property type="protein sequence ID" value="KFB41022.1"/>
    <property type="molecule type" value="Genomic_DNA"/>
</dbReference>
<evidence type="ECO:0000313" key="2">
    <source>
        <dbReference type="EnsemblMetazoa" id="ASIC008638-PA"/>
    </source>
</evidence>
<dbReference type="Proteomes" id="UP000030765">
    <property type="component" value="Unassembled WGS sequence"/>
</dbReference>
<sequence>MANANAYGQYFGQNGFGYSAANAGAGAFMNQGPLGYMGASNANAASQNMNFGPGGVSASGAHTMTHEYDMFGKKVIVSNAAGFSVANGASSVTKSGSVSVA</sequence>
<gene>
    <name evidence="1" type="ORF">ZHAS_00008638</name>
</gene>
<dbReference type="EMBL" id="ATLV01016140">
    <property type="status" value="NOT_ANNOTATED_CDS"/>
    <property type="molecule type" value="Genomic_DNA"/>
</dbReference>
<reference evidence="1 3" key="1">
    <citation type="journal article" date="2014" name="BMC Genomics">
        <title>Genome sequence of Anopheles sinensis provides insight into genetics basis of mosquito competence for malaria parasites.</title>
        <authorList>
            <person name="Zhou D."/>
            <person name="Zhang D."/>
            <person name="Ding G."/>
            <person name="Shi L."/>
            <person name="Hou Q."/>
            <person name="Ye Y."/>
            <person name="Xu Y."/>
            <person name="Zhou H."/>
            <person name="Xiong C."/>
            <person name="Li S."/>
            <person name="Yu J."/>
            <person name="Hong S."/>
            <person name="Yu X."/>
            <person name="Zou P."/>
            <person name="Chen C."/>
            <person name="Chang X."/>
            <person name="Wang W."/>
            <person name="Lv Y."/>
            <person name="Sun Y."/>
            <person name="Ma L."/>
            <person name="Shen B."/>
            <person name="Zhu C."/>
        </authorList>
    </citation>
    <scope>NUCLEOTIDE SEQUENCE [LARGE SCALE GENOMIC DNA]</scope>
</reference>
<dbReference type="STRING" id="74873.A0A084VSS8"/>
<accession>A0A084VSS8</accession>
<reference evidence="2" key="2">
    <citation type="submission" date="2020-05" db="UniProtKB">
        <authorList>
            <consortium name="EnsemblMetazoa"/>
        </authorList>
    </citation>
    <scope>IDENTIFICATION</scope>
</reference>
<evidence type="ECO:0000313" key="1">
    <source>
        <dbReference type="EMBL" id="KFB41022.1"/>
    </source>
</evidence>